<reference evidence="3" key="1">
    <citation type="journal article" date="2008" name="Nature">
        <title>The amphioxus genome and the evolution of the chordate karyotype.</title>
        <authorList>
            <consortium name="US DOE Joint Genome Institute (JGI-PGF)"/>
            <person name="Putnam N.H."/>
            <person name="Butts T."/>
            <person name="Ferrier D.E.K."/>
            <person name="Furlong R.F."/>
            <person name="Hellsten U."/>
            <person name="Kawashima T."/>
            <person name="Robinson-Rechavi M."/>
            <person name="Shoguchi E."/>
            <person name="Terry A."/>
            <person name="Yu J.-K."/>
            <person name="Benito-Gutierrez E.L."/>
            <person name="Dubchak I."/>
            <person name="Garcia-Fernandez J."/>
            <person name="Gibson-Brown J.J."/>
            <person name="Grigoriev I.V."/>
            <person name="Horton A.C."/>
            <person name="de Jong P.J."/>
            <person name="Jurka J."/>
            <person name="Kapitonov V.V."/>
            <person name="Kohara Y."/>
            <person name="Kuroki Y."/>
            <person name="Lindquist E."/>
            <person name="Lucas S."/>
            <person name="Osoegawa K."/>
            <person name="Pennacchio L.A."/>
            <person name="Salamov A.A."/>
            <person name="Satou Y."/>
            <person name="Sauka-Spengler T."/>
            <person name="Schmutz J."/>
            <person name="Shin-I T."/>
            <person name="Toyoda A."/>
            <person name="Bronner-Fraser M."/>
            <person name="Fujiyama A."/>
            <person name="Holland L.Z."/>
            <person name="Holland P.W.H."/>
            <person name="Satoh N."/>
            <person name="Rokhsar D.S."/>
        </authorList>
    </citation>
    <scope>NUCLEOTIDE SEQUENCE [LARGE SCALE GENOMIC DNA]</scope>
    <source>
        <strain evidence="3">S238N-H82</strain>
        <tissue evidence="3">Testes</tissue>
    </source>
</reference>
<accession>C3ZY52</accession>
<dbReference type="InParanoid" id="C3ZY52"/>
<dbReference type="eggNOG" id="KOG3599">
    <property type="taxonomic scope" value="Eukaryota"/>
</dbReference>
<keyword evidence="2" id="KW-0472">Membrane</keyword>
<protein>
    <submittedName>
        <fullName evidence="3">Uncharacterized protein</fullName>
    </submittedName>
</protein>
<proteinExistence type="predicted"/>
<keyword evidence="2" id="KW-0812">Transmembrane</keyword>
<feature type="compositionally biased region" description="Basic and acidic residues" evidence="1">
    <location>
        <begin position="232"/>
        <end position="244"/>
    </location>
</feature>
<evidence type="ECO:0000256" key="2">
    <source>
        <dbReference type="SAM" id="Phobius"/>
    </source>
</evidence>
<name>C3ZY52_BRAFL</name>
<feature type="transmembrane region" description="Helical" evidence="2">
    <location>
        <begin position="97"/>
        <end position="117"/>
    </location>
</feature>
<gene>
    <name evidence="3" type="ORF">BRAFLDRAFT_106423</name>
</gene>
<dbReference type="AlphaFoldDB" id="C3ZY52"/>
<feature type="transmembrane region" description="Helical" evidence="2">
    <location>
        <begin position="145"/>
        <end position="166"/>
    </location>
</feature>
<dbReference type="STRING" id="7739.C3ZY52"/>
<organism>
    <name type="scientific">Branchiostoma floridae</name>
    <name type="common">Florida lancelet</name>
    <name type="synonym">Amphioxus</name>
    <dbReference type="NCBI Taxonomy" id="7739"/>
    <lineage>
        <taxon>Eukaryota</taxon>
        <taxon>Metazoa</taxon>
        <taxon>Chordata</taxon>
        <taxon>Cephalochordata</taxon>
        <taxon>Leptocardii</taxon>
        <taxon>Amphioxiformes</taxon>
        <taxon>Branchiostomatidae</taxon>
        <taxon>Branchiostoma</taxon>
    </lineage>
</organism>
<evidence type="ECO:0000313" key="3">
    <source>
        <dbReference type="EMBL" id="EEN42534.1"/>
    </source>
</evidence>
<keyword evidence="2" id="KW-1133">Transmembrane helix</keyword>
<evidence type="ECO:0000256" key="1">
    <source>
        <dbReference type="SAM" id="MobiDB-lite"/>
    </source>
</evidence>
<dbReference type="PANTHER" id="PTHR10877:SF194">
    <property type="entry name" value="LOCATION OF VULVA DEFECTIVE 1"/>
    <property type="match status" value="1"/>
</dbReference>
<feature type="region of interest" description="Disordered" evidence="1">
    <location>
        <begin position="226"/>
        <end position="247"/>
    </location>
</feature>
<sequence length="265" mass="29786">MNDDHVWFSVLGRPARSPFTRVQRLSCCLTLLYSTMLTNIMFFGRGDDFVPPAPIRFAGIEIKPPISLPQNSSKDREPAGIETLLAEQRESRKRRNFVLQVLLFGLFVTVVMVMSYVERSPMAYHMSQHVQNLILDGGEVSFSELMISIQSAVIILPVNLLIVFLFRHANSAANPEGEKGKKTKPAVGSRIKEKLYLTYSSNDPDTPTVWRGVVGARRYPAYSTSFSAPRGSRMESDESTKEAEGTTLRNKTKFSLPWWTTYIGG</sequence>
<dbReference type="PANTHER" id="PTHR10877">
    <property type="entry name" value="POLYCYSTIN FAMILY MEMBER"/>
    <property type="match status" value="1"/>
</dbReference>
<dbReference type="EMBL" id="GG666721">
    <property type="protein sequence ID" value="EEN42534.1"/>
    <property type="molecule type" value="Genomic_DNA"/>
</dbReference>
<dbReference type="InterPro" id="IPR051223">
    <property type="entry name" value="Polycystin"/>
</dbReference>